<dbReference type="AlphaFoldDB" id="A0A0T7FAY4"/>
<evidence type="ECO:0000256" key="1">
    <source>
        <dbReference type="SAM" id="Phobius"/>
    </source>
</evidence>
<sequence>MISAWFSKAATPLIKIGIVFAICAALLLGAALVGLMAADRLTAIIVDRVAAAVAVTDAKWKLEIADANVKLALAQAAQANDAMRLNSELMAAREKTRLAQEDLEKANAALPGGDTGGLDAGRVRLLNQR</sequence>
<keyword evidence="1" id="KW-0472">Membrane</keyword>
<evidence type="ECO:0000313" key="3">
    <source>
        <dbReference type="Proteomes" id="UP000046176"/>
    </source>
</evidence>
<proteinExistence type="predicted"/>
<reference evidence="2 3" key="1">
    <citation type="submission" date="2014-08" db="EMBL/GenBank/DDBJ databases">
        <authorList>
            <person name="Chen Y.-H."/>
        </authorList>
    </citation>
    <scope>NUCLEOTIDE SEQUENCE [LARGE SCALE GENOMIC DNA]</scope>
</reference>
<feature type="transmembrane region" description="Helical" evidence="1">
    <location>
        <begin position="12"/>
        <end position="38"/>
    </location>
</feature>
<protein>
    <submittedName>
        <fullName evidence="2">Uncharacterized protein</fullName>
    </submittedName>
</protein>
<dbReference type="OrthoDB" id="8403629at2"/>
<keyword evidence="1" id="KW-1133">Transmembrane helix</keyword>
<dbReference type="RefSeq" id="WP_046665215.1">
    <property type="nucleotide sequence ID" value="NZ_CCRH01000002.1"/>
</dbReference>
<keyword evidence="1" id="KW-0812">Transmembrane</keyword>
<accession>A0A0T7FAY4</accession>
<gene>
    <name evidence="2" type="ORF">NGAL_HAMBI1145_09680</name>
</gene>
<dbReference type="EMBL" id="CCRH01000002">
    <property type="protein sequence ID" value="CDZ32197.1"/>
    <property type="molecule type" value="Genomic_DNA"/>
</dbReference>
<evidence type="ECO:0000313" key="2">
    <source>
        <dbReference type="EMBL" id="CDZ32197.1"/>
    </source>
</evidence>
<dbReference type="Proteomes" id="UP000046176">
    <property type="component" value="Unassembled WGS sequence"/>
</dbReference>
<organism evidence="2 3">
    <name type="scientific">Neorhizobium galegae bv. officinalis</name>
    <dbReference type="NCBI Taxonomy" id="323656"/>
    <lineage>
        <taxon>Bacteria</taxon>
        <taxon>Pseudomonadati</taxon>
        <taxon>Pseudomonadota</taxon>
        <taxon>Alphaproteobacteria</taxon>
        <taxon>Hyphomicrobiales</taxon>
        <taxon>Rhizobiaceae</taxon>
        <taxon>Rhizobium/Agrobacterium group</taxon>
        <taxon>Neorhizobium</taxon>
    </lineage>
</organism>
<name>A0A0T7FAY4_NEOGA</name>